<dbReference type="InterPro" id="IPR039425">
    <property type="entry name" value="RNA_pol_sigma-70-like"/>
</dbReference>
<dbReference type="PANTHER" id="PTHR43133:SF25">
    <property type="entry name" value="RNA POLYMERASE SIGMA FACTOR RFAY-RELATED"/>
    <property type="match status" value="1"/>
</dbReference>
<dbReference type="InterPro" id="IPR000838">
    <property type="entry name" value="RNA_pol_sigma70_ECF_CS"/>
</dbReference>
<evidence type="ECO:0000256" key="1">
    <source>
        <dbReference type="ARBA" id="ARBA00010641"/>
    </source>
</evidence>
<evidence type="ECO:0000256" key="6">
    <source>
        <dbReference type="RuleBase" id="RU000716"/>
    </source>
</evidence>
<evidence type="ECO:0000256" key="4">
    <source>
        <dbReference type="ARBA" id="ARBA00023125"/>
    </source>
</evidence>
<dbReference type="eggNOG" id="COG1595">
    <property type="taxonomic scope" value="Bacteria"/>
</dbReference>
<evidence type="ECO:0000259" key="9">
    <source>
        <dbReference type="Pfam" id="PF08281"/>
    </source>
</evidence>
<name>Q9RKI2_STRCO</name>
<gene>
    <name evidence="10" type="ordered locus">SCO3450</name>
    <name evidence="10" type="ORF">SCE46.07c</name>
</gene>
<feature type="region of interest" description="Disordered" evidence="7">
    <location>
        <begin position="1"/>
        <end position="25"/>
    </location>
</feature>
<dbReference type="InterPro" id="IPR014284">
    <property type="entry name" value="RNA_pol_sigma-70_dom"/>
</dbReference>
<evidence type="ECO:0000256" key="7">
    <source>
        <dbReference type="SAM" id="MobiDB-lite"/>
    </source>
</evidence>
<dbReference type="Proteomes" id="UP000001973">
    <property type="component" value="Chromosome"/>
</dbReference>
<dbReference type="InterPro" id="IPR013324">
    <property type="entry name" value="RNA_pol_sigma_r3/r4-like"/>
</dbReference>
<dbReference type="GO" id="GO:0006950">
    <property type="term" value="P:response to stress"/>
    <property type="evidence" value="ECO:0007669"/>
    <property type="project" value="UniProtKB-ARBA"/>
</dbReference>
<keyword evidence="4 6" id="KW-0238">DNA-binding</keyword>
<feature type="domain" description="RNA polymerase sigma factor 70 region 4 type 2" evidence="9">
    <location>
        <begin position="134"/>
        <end position="185"/>
    </location>
</feature>
<dbReference type="Pfam" id="PF04542">
    <property type="entry name" value="Sigma70_r2"/>
    <property type="match status" value="1"/>
</dbReference>
<reference evidence="10 11" key="1">
    <citation type="journal article" date="1996" name="Mol. Microbiol.">
        <title>A set of ordered cosmids and a detailed genetic and physical map for the 8 Mb Streptomyces coelicolor A3(2) chromosome.</title>
        <authorList>
            <person name="Redenbach M."/>
            <person name="Kieser H.M."/>
            <person name="Denapaite D."/>
            <person name="Eichner A."/>
            <person name="Cullum J."/>
            <person name="Kinashi H."/>
            <person name="Hopwood D.A."/>
        </authorList>
    </citation>
    <scope>NUCLEOTIDE SEQUENCE [LARGE SCALE GENOMIC DNA]</scope>
    <source>
        <strain evidence="11">ATCC BAA-471 / A3(2) / M145</strain>
    </source>
</reference>
<feature type="region of interest" description="Disordered" evidence="7">
    <location>
        <begin position="100"/>
        <end position="120"/>
    </location>
</feature>
<keyword evidence="5 6" id="KW-0804">Transcription</keyword>
<dbReference type="InParanoid" id="Q9RKI2"/>
<sequence>MECGSGRGGFRRVEDEVTAPPDSADPRGQAFAAYVLPEVEVLLRVAMTLTAQPADAEDLVQDTLLRAYRAIDRFDGKHPRAWLLTIMRRAEINRHRRRRPHLLDDPDADLDRLSSTGPSGSAEEIVVGEAFDEVVDEALGALPDKHRQVVQLVDIDGLTYAEAAHLLDVPEGTVMSRLHRARKRIRARLATAGLAPKRGVM</sequence>
<reference evidence="10 11" key="2">
    <citation type="journal article" date="2002" name="Nature">
        <title>Complete genome sequence of the model actinomycete Streptomyces coelicolor A3(2).</title>
        <authorList>
            <person name="Bentley S.D."/>
            <person name="Chater K.F."/>
            <person name="Cerdeno-Tarraga A.M."/>
            <person name="Challis G.L."/>
            <person name="Thomson N.R."/>
            <person name="James K.D."/>
            <person name="Harris D.E."/>
            <person name="Quail M.A."/>
            <person name="Kieser H."/>
            <person name="Harper D."/>
            <person name="Bateman A."/>
            <person name="Brown S."/>
            <person name="Chandra G."/>
            <person name="Chen C.W."/>
            <person name="Collins M."/>
            <person name="Cronin A."/>
            <person name="Fraser A."/>
            <person name="Goble A."/>
            <person name="Hidalgo J."/>
            <person name="Hornsby T."/>
            <person name="Howarth S."/>
            <person name="Huang C.H."/>
            <person name="Kieser T."/>
            <person name="Larke L."/>
            <person name="Murphy L."/>
            <person name="Oliver K."/>
            <person name="O'Neil S."/>
            <person name="Rabbinowitsch E."/>
            <person name="Rajandream M.A."/>
            <person name="Rutherford K."/>
            <person name="Rutter S."/>
            <person name="Seeger K."/>
            <person name="Saunders D."/>
            <person name="Sharp S."/>
            <person name="Squares R."/>
            <person name="Squares S."/>
            <person name="Taylor K."/>
            <person name="Warren T."/>
            <person name="Wietzorrek A."/>
            <person name="Woodward J."/>
            <person name="Barrell B.G."/>
            <person name="Parkhill J."/>
            <person name="Hopwood D.A."/>
        </authorList>
    </citation>
    <scope>NUCLEOTIDE SEQUENCE [LARGE SCALE GENOMIC DNA]</scope>
    <source>
        <strain evidence="11">ATCC BAA-471 / A3(2) / M145</strain>
    </source>
</reference>
<keyword evidence="2 6" id="KW-0805">Transcription regulation</keyword>
<dbReference type="NCBIfam" id="TIGR02937">
    <property type="entry name" value="sigma70-ECF"/>
    <property type="match status" value="1"/>
</dbReference>
<dbReference type="EMBL" id="AL939116">
    <property type="protein sequence ID" value="CAB61858.1"/>
    <property type="molecule type" value="Genomic_DNA"/>
</dbReference>
<dbReference type="PATRIC" id="fig|100226.15.peg.3511"/>
<dbReference type="InterPro" id="IPR007627">
    <property type="entry name" value="RNA_pol_sigma70_r2"/>
</dbReference>
<dbReference type="OrthoDB" id="9811152at2"/>
<evidence type="ECO:0000256" key="5">
    <source>
        <dbReference type="ARBA" id="ARBA00023163"/>
    </source>
</evidence>
<feature type="domain" description="RNA polymerase sigma-70 region 2" evidence="8">
    <location>
        <begin position="42"/>
        <end position="99"/>
    </location>
</feature>
<comment type="similarity">
    <text evidence="1 6">Belongs to the sigma-70 factor family. ECF subfamily.</text>
</comment>
<dbReference type="EMBL" id="AL645882">
    <property type="protein sequence ID" value="CAB61858.1"/>
    <property type="molecule type" value="Genomic_DNA"/>
</dbReference>
<dbReference type="PhylomeDB" id="Q9RKI2"/>
<evidence type="ECO:0000256" key="3">
    <source>
        <dbReference type="ARBA" id="ARBA00023082"/>
    </source>
</evidence>
<proteinExistence type="inferred from homology"/>
<dbReference type="AlphaFoldDB" id="Q9RKI2"/>
<evidence type="ECO:0000259" key="8">
    <source>
        <dbReference type="Pfam" id="PF04542"/>
    </source>
</evidence>
<dbReference type="GO" id="GO:0006355">
    <property type="term" value="P:regulation of DNA-templated transcription"/>
    <property type="evidence" value="ECO:0000318"/>
    <property type="project" value="GO_Central"/>
</dbReference>
<dbReference type="PROSITE" id="PS01063">
    <property type="entry name" value="SIGMA70_ECF"/>
    <property type="match status" value="1"/>
</dbReference>
<keyword evidence="11" id="KW-1185">Reference proteome</keyword>
<accession>Q9RKI2</accession>
<dbReference type="PaxDb" id="100226-SCO3450"/>
<dbReference type="GO" id="GO:0006352">
    <property type="term" value="P:DNA-templated transcription initiation"/>
    <property type="evidence" value="ECO:0007669"/>
    <property type="project" value="InterPro"/>
</dbReference>
<dbReference type="KEGG" id="sco:SCO3450"/>
<evidence type="ECO:0000313" key="10">
    <source>
        <dbReference type="EMBL" id="CAB61858.1"/>
    </source>
</evidence>
<organism evidence="10 11">
    <name type="scientific">Streptomyces coelicolor (strain ATCC BAA-471 / A3(2) / M145)</name>
    <dbReference type="NCBI Taxonomy" id="100226"/>
    <lineage>
        <taxon>Bacteria</taxon>
        <taxon>Bacillati</taxon>
        <taxon>Actinomycetota</taxon>
        <taxon>Actinomycetes</taxon>
        <taxon>Kitasatosporales</taxon>
        <taxon>Streptomycetaceae</taxon>
        <taxon>Streptomyces</taxon>
        <taxon>Streptomyces albidoflavus group</taxon>
    </lineage>
</organism>
<dbReference type="InterPro" id="IPR036388">
    <property type="entry name" value="WH-like_DNA-bd_sf"/>
</dbReference>
<dbReference type="GO" id="GO:0003677">
    <property type="term" value="F:DNA binding"/>
    <property type="evidence" value="ECO:0007669"/>
    <property type="project" value="UniProtKB-KW"/>
</dbReference>
<dbReference type="GO" id="GO:0016987">
    <property type="term" value="F:sigma factor activity"/>
    <property type="evidence" value="ECO:0000318"/>
    <property type="project" value="GO_Central"/>
</dbReference>
<evidence type="ECO:0000256" key="2">
    <source>
        <dbReference type="ARBA" id="ARBA00023015"/>
    </source>
</evidence>
<dbReference type="SUPFAM" id="SSF88659">
    <property type="entry name" value="Sigma3 and sigma4 domains of RNA polymerase sigma factors"/>
    <property type="match status" value="1"/>
</dbReference>
<dbReference type="CDD" id="cd06171">
    <property type="entry name" value="Sigma70_r4"/>
    <property type="match status" value="1"/>
</dbReference>
<dbReference type="InterPro" id="IPR013325">
    <property type="entry name" value="RNA_pol_sigma_r2"/>
</dbReference>
<evidence type="ECO:0000313" key="11">
    <source>
        <dbReference type="Proteomes" id="UP000001973"/>
    </source>
</evidence>
<dbReference type="InterPro" id="IPR013249">
    <property type="entry name" value="RNA_pol_sigma70_r4_t2"/>
</dbReference>
<dbReference type="Pfam" id="PF08281">
    <property type="entry name" value="Sigma70_r4_2"/>
    <property type="match status" value="1"/>
</dbReference>
<feature type="compositionally biased region" description="Basic and acidic residues" evidence="7">
    <location>
        <begin position="101"/>
        <end position="112"/>
    </location>
</feature>
<dbReference type="PANTHER" id="PTHR43133">
    <property type="entry name" value="RNA POLYMERASE ECF-TYPE SIGMA FACTO"/>
    <property type="match status" value="1"/>
</dbReference>
<protein>
    <recommendedName>
        <fullName evidence="6">RNA polymerase sigma factor</fullName>
    </recommendedName>
</protein>
<dbReference type="Gene3D" id="1.10.10.10">
    <property type="entry name" value="Winged helix-like DNA-binding domain superfamily/Winged helix DNA-binding domain"/>
    <property type="match status" value="1"/>
</dbReference>
<dbReference type="Gene3D" id="1.10.1740.10">
    <property type="match status" value="1"/>
</dbReference>
<dbReference type="STRING" id="100226.gene:17761072"/>
<keyword evidence="3 6" id="KW-0731">Sigma factor</keyword>
<dbReference type="SUPFAM" id="SSF88946">
    <property type="entry name" value="Sigma2 domain of RNA polymerase sigma factors"/>
    <property type="match status" value="1"/>
</dbReference>
<dbReference type="HOGENOM" id="CLU_047691_1_1_11"/>